<evidence type="ECO:0000256" key="3">
    <source>
        <dbReference type="PROSITE-ProRule" id="PRU00169"/>
    </source>
</evidence>
<feature type="domain" description="Response regulatory" evidence="5">
    <location>
        <begin position="2"/>
        <end position="117"/>
    </location>
</feature>
<dbReference type="RefSeq" id="WP_184253837.1">
    <property type="nucleotide sequence ID" value="NZ_JACHIH010000002.1"/>
</dbReference>
<evidence type="ECO:0000313" key="6">
    <source>
        <dbReference type="EMBL" id="MBB5045712.1"/>
    </source>
</evidence>
<dbReference type="SUPFAM" id="SSF52172">
    <property type="entry name" value="CheY-like"/>
    <property type="match status" value="1"/>
</dbReference>
<protein>
    <submittedName>
        <fullName evidence="6">DNA-binding NarL/FixJ family response regulator</fullName>
    </submittedName>
</protein>
<keyword evidence="7" id="KW-1185">Reference proteome</keyword>
<dbReference type="EMBL" id="JACHIH010000002">
    <property type="protein sequence ID" value="MBB5045712.1"/>
    <property type="molecule type" value="Genomic_DNA"/>
</dbReference>
<dbReference type="PANTHER" id="PTHR43214:SF43">
    <property type="entry name" value="TWO-COMPONENT RESPONSE REGULATOR"/>
    <property type="match status" value="1"/>
</dbReference>
<dbReference type="Gene3D" id="3.40.50.2300">
    <property type="match status" value="1"/>
</dbReference>
<name>A0A7W7Z0J6_9BRAD</name>
<dbReference type="AlphaFoldDB" id="A0A7W7Z0J6"/>
<sequence>MRVLIVDDHPIVASGCRALFFGEPDIVVLEAGDADSGEQRYIAERPDVCVVDINLPGVSGYELARRLLARDPGARIIMFSMNDDPAFAARAIEAGAKGYVSKSGDPCDLDRAIREVAKGGVFLAPAMARSIAFGGSDSLLDKLSAREIEILRLLAAGKSLSEIAWLVRASYKTIANTASLMRQKLGVRSSADLVRLAIENRLGASARSVASGS</sequence>
<dbReference type="GO" id="GO:0000160">
    <property type="term" value="P:phosphorelay signal transduction system"/>
    <property type="evidence" value="ECO:0007669"/>
    <property type="project" value="InterPro"/>
</dbReference>
<dbReference type="SMART" id="SM00421">
    <property type="entry name" value="HTH_LUXR"/>
    <property type="match status" value="1"/>
</dbReference>
<evidence type="ECO:0000313" key="7">
    <source>
        <dbReference type="Proteomes" id="UP000542353"/>
    </source>
</evidence>
<evidence type="ECO:0000256" key="1">
    <source>
        <dbReference type="ARBA" id="ARBA00022553"/>
    </source>
</evidence>
<feature type="modified residue" description="4-aspartylphosphate" evidence="3">
    <location>
        <position position="52"/>
    </location>
</feature>
<feature type="domain" description="HTH luxR-type" evidence="4">
    <location>
        <begin position="136"/>
        <end position="201"/>
    </location>
</feature>
<organism evidence="6 7">
    <name type="scientific">Rhodopseudomonas rhenobacensis</name>
    <dbReference type="NCBI Taxonomy" id="87461"/>
    <lineage>
        <taxon>Bacteria</taxon>
        <taxon>Pseudomonadati</taxon>
        <taxon>Pseudomonadota</taxon>
        <taxon>Alphaproteobacteria</taxon>
        <taxon>Hyphomicrobiales</taxon>
        <taxon>Nitrobacteraceae</taxon>
        <taxon>Rhodopseudomonas</taxon>
    </lineage>
</organism>
<dbReference type="InterPro" id="IPR058245">
    <property type="entry name" value="NreC/VraR/RcsB-like_REC"/>
</dbReference>
<evidence type="ECO:0000259" key="5">
    <source>
        <dbReference type="PROSITE" id="PS50110"/>
    </source>
</evidence>
<keyword evidence="1 3" id="KW-0597">Phosphoprotein</keyword>
<dbReference type="PROSITE" id="PS50043">
    <property type="entry name" value="HTH_LUXR_2"/>
    <property type="match status" value="1"/>
</dbReference>
<dbReference type="InterPro" id="IPR001789">
    <property type="entry name" value="Sig_transdc_resp-reg_receiver"/>
</dbReference>
<accession>A0A7W7Z0J6</accession>
<dbReference type="PROSITE" id="PS50110">
    <property type="entry name" value="RESPONSE_REGULATORY"/>
    <property type="match status" value="1"/>
</dbReference>
<evidence type="ECO:0000259" key="4">
    <source>
        <dbReference type="PROSITE" id="PS50043"/>
    </source>
</evidence>
<keyword evidence="2 6" id="KW-0238">DNA-binding</keyword>
<dbReference type="InterPro" id="IPR000792">
    <property type="entry name" value="Tscrpt_reg_LuxR_C"/>
</dbReference>
<gene>
    <name evidence="6" type="ORF">HNR60_000447</name>
</gene>
<dbReference type="Pfam" id="PF00196">
    <property type="entry name" value="GerE"/>
    <property type="match status" value="1"/>
</dbReference>
<dbReference type="Proteomes" id="UP000542353">
    <property type="component" value="Unassembled WGS sequence"/>
</dbReference>
<evidence type="ECO:0000256" key="2">
    <source>
        <dbReference type="ARBA" id="ARBA00023125"/>
    </source>
</evidence>
<dbReference type="Pfam" id="PF00072">
    <property type="entry name" value="Response_reg"/>
    <property type="match status" value="1"/>
</dbReference>
<dbReference type="InterPro" id="IPR039420">
    <property type="entry name" value="WalR-like"/>
</dbReference>
<proteinExistence type="predicted"/>
<dbReference type="GO" id="GO:0006355">
    <property type="term" value="P:regulation of DNA-templated transcription"/>
    <property type="evidence" value="ECO:0007669"/>
    <property type="project" value="InterPro"/>
</dbReference>
<dbReference type="GO" id="GO:0003677">
    <property type="term" value="F:DNA binding"/>
    <property type="evidence" value="ECO:0007669"/>
    <property type="project" value="UniProtKB-KW"/>
</dbReference>
<dbReference type="InterPro" id="IPR016032">
    <property type="entry name" value="Sig_transdc_resp-reg_C-effctor"/>
</dbReference>
<dbReference type="CDD" id="cd06170">
    <property type="entry name" value="LuxR_C_like"/>
    <property type="match status" value="1"/>
</dbReference>
<dbReference type="PANTHER" id="PTHR43214">
    <property type="entry name" value="TWO-COMPONENT RESPONSE REGULATOR"/>
    <property type="match status" value="1"/>
</dbReference>
<dbReference type="SMART" id="SM00448">
    <property type="entry name" value="REC"/>
    <property type="match status" value="1"/>
</dbReference>
<reference evidence="6 7" key="1">
    <citation type="submission" date="2020-08" db="EMBL/GenBank/DDBJ databases">
        <title>Genomic Encyclopedia of Type Strains, Phase IV (KMG-IV): sequencing the most valuable type-strain genomes for metagenomic binning, comparative biology and taxonomic classification.</title>
        <authorList>
            <person name="Goeker M."/>
        </authorList>
    </citation>
    <scope>NUCLEOTIDE SEQUENCE [LARGE SCALE GENOMIC DNA]</scope>
    <source>
        <strain evidence="6 7">DSM 12706</strain>
    </source>
</reference>
<comment type="caution">
    <text evidence="6">The sequence shown here is derived from an EMBL/GenBank/DDBJ whole genome shotgun (WGS) entry which is preliminary data.</text>
</comment>
<dbReference type="CDD" id="cd17535">
    <property type="entry name" value="REC_NarL-like"/>
    <property type="match status" value="1"/>
</dbReference>
<dbReference type="InterPro" id="IPR011006">
    <property type="entry name" value="CheY-like_superfamily"/>
</dbReference>
<dbReference type="SUPFAM" id="SSF46894">
    <property type="entry name" value="C-terminal effector domain of the bipartite response regulators"/>
    <property type="match status" value="1"/>
</dbReference>